<dbReference type="InterPro" id="IPR012334">
    <property type="entry name" value="Pectin_lyas_fold"/>
</dbReference>
<dbReference type="Proteomes" id="UP000014977">
    <property type="component" value="Unassembled WGS sequence"/>
</dbReference>
<feature type="transmembrane region" description="Helical" evidence="1">
    <location>
        <begin position="12"/>
        <end position="32"/>
    </location>
</feature>
<keyword evidence="4" id="KW-1185">Reference proteome</keyword>
<dbReference type="Gene3D" id="2.160.20.10">
    <property type="entry name" value="Single-stranded right-handed beta-helix, Pectin lyase-like"/>
    <property type="match status" value="1"/>
</dbReference>
<evidence type="ECO:0000259" key="2">
    <source>
        <dbReference type="Pfam" id="PF12708"/>
    </source>
</evidence>
<dbReference type="OrthoDB" id="606446at2"/>
<name>S7TBT7_DESML</name>
<evidence type="ECO:0000313" key="3">
    <source>
        <dbReference type="EMBL" id="EPR34086.1"/>
    </source>
</evidence>
<reference evidence="3 4" key="1">
    <citation type="journal article" date="2013" name="Genome Announc.">
        <title>Draft genome sequences for three mercury-methylating, sulfate-reducing bacteria.</title>
        <authorList>
            <person name="Brown S.D."/>
            <person name="Hurt R.A.Jr."/>
            <person name="Gilmour C.C."/>
            <person name="Elias D.A."/>
        </authorList>
    </citation>
    <scope>NUCLEOTIDE SEQUENCE [LARGE SCALE GENOMIC DNA]</scope>
    <source>
        <strain evidence="3 4">DSM 2059</strain>
    </source>
</reference>
<dbReference type="EMBL" id="ATHJ01000121">
    <property type="protein sequence ID" value="EPR34086.1"/>
    <property type="molecule type" value="Genomic_DNA"/>
</dbReference>
<sequence length="376" mass="41615">MKRDNIRFISGILIFNLIFSLIGTFCFIYLLLHYNSKKKNNYDLALLCKGDLDCSSILQKAIDNSASTGVELYIPPGRYLITKPLRLKSHVKIRGAGQYVTSIILAKRNKDNLSHCAFSCDETQNGIKYAGLQGLAIIYEDEPLPEMSGLYFHKASRCSFSNLVIKNFGTGFRSDLIWMSNLTSVHSVRCLIGFQINRGTSCYLQNCYANVCVQGFTLTKLAYSSLQNCAVDHINQGGLRLGDPKFKLSFAYYFNNCKGITMTGCGAEHSSGGYLQAKRSVITLVGCRSHNIGTQYNGTKKQYLLDLPDKSSKLTLIGCSLGNDNSWTKNSNAAVFRVEKGSSIYMLNSKVSNTAIAKKDVRGQLFDISANPICSN</sequence>
<protein>
    <recommendedName>
        <fullName evidence="2">Rhamnogalacturonase A/B/Epimerase-like pectate lyase domain-containing protein</fullName>
    </recommendedName>
</protein>
<feature type="domain" description="Rhamnogalacturonase A/B/Epimerase-like pectate lyase" evidence="2">
    <location>
        <begin position="50"/>
        <end position="107"/>
    </location>
</feature>
<dbReference type="AlphaFoldDB" id="S7TBT7"/>
<dbReference type="SUPFAM" id="SSF51126">
    <property type="entry name" value="Pectin lyase-like"/>
    <property type="match status" value="1"/>
</dbReference>
<dbReference type="InterPro" id="IPR011050">
    <property type="entry name" value="Pectin_lyase_fold/virulence"/>
</dbReference>
<proteinExistence type="predicted"/>
<dbReference type="InterPro" id="IPR024535">
    <property type="entry name" value="RHGA/B-epi-like_pectate_lyase"/>
</dbReference>
<comment type="caution">
    <text evidence="3">The sequence shown here is derived from an EMBL/GenBank/DDBJ whole genome shotgun (WGS) entry which is preliminary data.</text>
</comment>
<evidence type="ECO:0000313" key="4">
    <source>
        <dbReference type="Proteomes" id="UP000014977"/>
    </source>
</evidence>
<dbReference type="RefSeq" id="WP_020878560.1">
    <property type="nucleotide sequence ID" value="NZ_ATHJ01000121.1"/>
</dbReference>
<accession>S7TBT7</accession>
<keyword evidence="1" id="KW-0472">Membrane</keyword>
<evidence type="ECO:0000256" key="1">
    <source>
        <dbReference type="SAM" id="Phobius"/>
    </source>
</evidence>
<organism evidence="3 4">
    <name type="scientific">Desulfococcus multivorans DSM 2059</name>
    <dbReference type="NCBI Taxonomy" id="1121405"/>
    <lineage>
        <taxon>Bacteria</taxon>
        <taxon>Pseudomonadati</taxon>
        <taxon>Thermodesulfobacteriota</taxon>
        <taxon>Desulfobacteria</taxon>
        <taxon>Desulfobacterales</taxon>
        <taxon>Desulfococcaceae</taxon>
        <taxon>Desulfococcus</taxon>
    </lineage>
</organism>
<dbReference type="Pfam" id="PF12708">
    <property type="entry name" value="Pect-lyase_RHGA_epim"/>
    <property type="match status" value="1"/>
</dbReference>
<gene>
    <name evidence="3" type="ORF">dsmv_3427</name>
</gene>
<keyword evidence="1" id="KW-0812">Transmembrane</keyword>
<keyword evidence="1" id="KW-1133">Transmembrane helix</keyword>